<dbReference type="Proteomes" id="UP000016543">
    <property type="component" value="Unassembled WGS sequence"/>
</dbReference>
<proteinExistence type="predicted"/>
<reference evidence="1 2" key="1">
    <citation type="submission" date="2006-01" db="EMBL/GenBank/DDBJ databases">
        <authorList>
            <person name="Brettar I."/>
            <person name="Hofle M."/>
            <person name="Ferriera S."/>
            <person name="Johnson J."/>
            <person name="Kravitz S."/>
            <person name="Halpern A."/>
            <person name="Remington K."/>
            <person name="Beeson K."/>
            <person name="Tran B."/>
            <person name="Rogers Y.-H."/>
            <person name="Friedman R."/>
            <person name="Venter J.C."/>
        </authorList>
    </citation>
    <scope>NUCLEOTIDE SEQUENCE [LARGE SCALE GENOMIC DNA]</scope>
    <source>
        <strain evidence="1 2">OS145</strain>
    </source>
</reference>
<name>A0ABP2CS13_9GAMM</name>
<keyword evidence="2" id="KW-1185">Reference proteome</keyword>
<accession>A0ABP2CS13</accession>
<gene>
    <name evidence="1" type="ORF">OS145_11596</name>
</gene>
<evidence type="ECO:0000313" key="1">
    <source>
        <dbReference type="EMBL" id="EAQ31932.1"/>
    </source>
</evidence>
<protein>
    <submittedName>
        <fullName evidence="1">Uncharacterized protein</fullName>
    </submittedName>
</protein>
<organism evidence="1 2">
    <name type="scientific">Idiomarina baltica OS145</name>
    <dbReference type="NCBI Taxonomy" id="314276"/>
    <lineage>
        <taxon>Bacteria</taxon>
        <taxon>Pseudomonadati</taxon>
        <taxon>Pseudomonadota</taxon>
        <taxon>Gammaproteobacteria</taxon>
        <taxon>Alteromonadales</taxon>
        <taxon>Idiomarinaceae</taxon>
        <taxon>Idiomarina</taxon>
    </lineage>
</organism>
<dbReference type="EMBL" id="AAMX01000010">
    <property type="protein sequence ID" value="EAQ31932.1"/>
    <property type="molecule type" value="Genomic_DNA"/>
</dbReference>
<comment type="caution">
    <text evidence="1">The sequence shown here is derived from an EMBL/GenBank/DDBJ whole genome shotgun (WGS) entry which is preliminary data.</text>
</comment>
<evidence type="ECO:0000313" key="2">
    <source>
        <dbReference type="Proteomes" id="UP000016543"/>
    </source>
</evidence>
<sequence length="139" mass="15804">MVHASTGSKNPINHSLVRKMRTLRGGWYRQHRRSRIVRDIKYLPVRKMRTLRRWLIPPASYVAPLARHQIPPVRKMRTLRLWLVPPASYVAPLARHQISPRAQNAHATSVVDTASIVRRALCATSNIAPCAKCARYVGG</sequence>